<dbReference type="Proteomes" id="UP001233271">
    <property type="component" value="Chromosome 6"/>
</dbReference>
<keyword evidence="2" id="KW-1133">Transmembrane helix</keyword>
<evidence type="ECO:0000256" key="2">
    <source>
        <dbReference type="SAM" id="Phobius"/>
    </source>
</evidence>
<keyword evidence="4" id="KW-1185">Reference proteome</keyword>
<feature type="region of interest" description="Disordered" evidence="1">
    <location>
        <begin position="274"/>
        <end position="299"/>
    </location>
</feature>
<feature type="compositionally biased region" description="Basic and acidic residues" evidence="1">
    <location>
        <begin position="79"/>
        <end position="91"/>
    </location>
</feature>
<name>A0AA48L929_9TREE</name>
<feature type="region of interest" description="Disordered" evidence="1">
    <location>
        <begin position="73"/>
        <end position="96"/>
    </location>
</feature>
<dbReference type="RefSeq" id="XP_060459371.1">
    <property type="nucleotide sequence ID" value="XM_060603037.1"/>
</dbReference>
<gene>
    <name evidence="3" type="ORF">CcaverHIS019_0605650</name>
</gene>
<dbReference type="GeneID" id="85497976"/>
<feature type="compositionally biased region" description="Polar residues" evidence="1">
    <location>
        <begin position="276"/>
        <end position="288"/>
    </location>
</feature>
<keyword evidence="2" id="KW-0472">Membrane</keyword>
<sequence length="460" mass="49856">MAPVPRASPNDSTNPASVAVGVGVGVGVTLLLVLLVAIGFLIWRRHKRAYKRKPGELAAFVPDTTVHRPVPLPLHQHGRRESVQSESERRALLRPSSEVQRLPVWEQRHTFPLSPPLSLPDTPLADAPSPNYRSGTAVVHQPAVEPCVDSAGQVVQSTAEVPAGPRALARYSLPSPSIVQPRPSTAKPPAPASMLSSTNSDKSAAELDAREHFIDLATRPDLLPPSFLPHAIHSEESRYSFTKYASAGPSSPHAHDATEVAGLGRFSSEWREKALMSSSADSEATTTPGVRIDSSGRNPIRMEKVKDDDFFSEDNNRLRLLSFASTTGSRSTGSMSSEGDREMRRQLRQSLQFPIPHPLIAPREVRRHQPNSTRSMLLPPPLSVAVEGLDRRTARRETWAYGDTNDTLQALQGDLGPWHASRNVSKASLASPPATPRPATPPATPRPAPRGEPLPPVTNV</sequence>
<dbReference type="AlphaFoldDB" id="A0AA48L929"/>
<feature type="region of interest" description="Disordered" evidence="1">
    <location>
        <begin position="172"/>
        <end position="205"/>
    </location>
</feature>
<feature type="region of interest" description="Disordered" evidence="1">
    <location>
        <begin position="415"/>
        <end position="460"/>
    </location>
</feature>
<organism evidence="3 4">
    <name type="scientific">Cutaneotrichosporon cavernicola</name>
    <dbReference type="NCBI Taxonomy" id="279322"/>
    <lineage>
        <taxon>Eukaryota</taxon>
        <taxon>Fungi</taxon>
        <taxon>Dikarya</taxon>
        <taxon>Basidiomycota</taxon>
        <taxon>Agaricomycotina</taxon>
        <taxon>Tremellomycetes</taxon>
        <taxon>Trichosporonales</taxon>
        <taxon>Trichosporonaceae</taxon>
        <taxon>Cutaneotrichosporon</taxon>
    </lineage>
</organism>
<keyword evidence="2" id="KW-0812">Transmembrane</keyword>
<evidence type="ECO:0000256" key="1">
    <source>
        <dbReference type="SAM" id="MobiDB-lite"/>
    </source>
</evidence>
<feature type="compositionally biased region" description="Pro residues" evidence="1">
    <location>
        <begin position="433"/>
        <end position="460"/>
    </location>
</feature>
<proteinExistence type="predicted"/>
<evidence type="ECO:0000313" key="4">
    <source>
        <dbReference type="Proteomes" id="UP001233271"/>
    </source>
</evidence>
<feature type="transmembrane region" description="Helical" evidence="2">
    <location>
        <begin position="20"/>
        <end position="43"/>
    </location>
</feature>
<protein>
    <submittedName>
        <fullName evidence="3">Uncharacterized protein</fullName>
    </submittedName>
</protein>
<dbReference type="EMBL" id="AP028217">
    <property type="protein sequence ID" value="BEI94106.1"/>
    <property type="molecule type" value="Genomic_DNA"/>
</dbReference>
<dbReference type="KEGG" id="ccac:CcaHIS019_0605650"/>
<evidence type="ECO:0000313" key="3">
    <source>
        <dbReference type="EMBL" id="BEI94106.1"/>
    </source>
</evidence>
<reference evidence="3" key="1">
    <citation type="journal article" date="2023" name="BMC Genomics">
        <title>Chromosome-level genome assemblies of Cutaneotrichosporon spp. (Trichosporonales, Basidiomycota) reveal imbalanced evolution between nucleotide sequences and chromosome synteny.</title>
        <authorList>
            <person name="Kobayashi Y."/>
            <person name="Kayamori A."/>
            <person name="Aoki K."/>
            <person name="Shiwa Y."/>
            <person name="Matsutani M."/>
            <person name="Fujita N."/>
            <person name="Sugita T."/>
            <person name="Iwasaki W."/>
            <person name="Tanaka N."/>
            <person name="Takashima M."/>
        </authorList>
    </citation>
    <scope>NUCLEOTIDE SEQUENCE</scope>
    <source>
        <strain evidence="3">HIS019</strain>
    </source>
</reference>
<accession>A0AA48L929</accession>